<dbReference type="Proteomes" id="UP000271974">
    <property type="component" value="Unassembled WGS sequence"/>
</dbReference>
<proteinExistence type="predicted"/>
<evidence type="ECO:0008006" key="3">
    <source>
        <dbReference type="Google" id="ProtNLM"/>
    </source>
</evidence>
<organism evidence="1 2">
    <name type="scientific">Elysia chlorotica</name>
    <name type="common">Eastern emerald elysia</name>
    <name type="synonym">Sea slug</name>
    <dbReference type="NCBI Taxonomy" id="188477"/>
    <lineage>
        <taxon>Eukaryota</taxon>
        <taxon>Metazoa</taxon>
        <taxon>Spiralia</taxon>
        <taxon>Lophotrochozoa</taxon>
        <taxon>Mollusca</taxon>
        <taxon>Gastropoda</taxon>
        <taxon>Heterobranchia</taxon>
        <taxon>Euthyneura</taxon>
        <taxon>Panpulmonata</taxon>
        <taxon>Sacoglossa</taxon>
        <taxon>Placobranchoidea</taxon>
        <taxon>Plakobranchidae</taxon>
        <taxon>Elysia</taxon>
    </lineage>
</organism>
<evidence type="ECO:0000313" key="1">
    <source>
        <dbReference type="EMBL" id="RUS81953.1"/>
    </source>
</evidence>
<dbReference type="EMBL" id="RQTK01000313">
    <property type="protein sequence ID" value="RUS81953.1"/>
    <property type="molecule type" value="Genomic_DNA"/>
</dbReference>
<dbReference type="AlphaFoldDB" id="A0A3S0ZNH3"/>
<dbReference type="SUPFAM" id="SSF50494">
    <property type="entry name" value="Trypsin-like serine proteases"/>
    <property type="match status" value="1"/>
</dbReference>
<comment type="caution">
    <text evidence="1">The sequence shown here is derived from an EMBL/GenBank/DDBJ whole genome shotgun (WGS) entry which is preliminary data.</text>
</comment>
<gene>
    <name evidence="1" type="ORF">EGW08_010298</name>
</gene>
<reference evidence="1 2" key="1">
    <citation type="submission" date="2019-01" db="EMBL/GenBank/DDBJ databases">
        <title>A draft genome assembly of the solar-powered sea slug Elysia chlorotica.</title>
        <authorList>
            <person name="Cai H."/>
            <person name="Li Q."/>
            <person name="Fang X."/>
            <person name="Li J."/>
            <person name="Curtis N.E."/>
            <person name="Altenburger A."/>
            <person name="Shibata T."/>
            <person name="Feng M."/>
            <person name="Maeda T."/>
            <person name="Schwartz J.A."/>
            <person name="Shigenobu S."/>
            <person name="Lundholm N."/>
            <person name="Nishiyama T."/>
            <person name="Yang H."/>
            <person name="Hasebe M."/>
            <person name="Li S."/>
            <person name="Pierce S.K."/>
            <person name="Wang J."/>
        </authorList>
    </citation>
    <scope>NUCLEOTIDE SEQUENCE [LARGE SCALE GENOMIC DNA]</scope>
    <source>
        <strain evidence="1">EC2010</strain>
        <tissue evidence="1">Whole organism of an adult</tissue>
    </source>
</reference>
<dbReference type="InterPro" id="IPR009003">
    <property type="entry name" value="Peptidase_S1_PA"/>
</dbReference>
<name>A0A3S0ZNH3_ELYCH</name>
<protein>
    <recommendedName>
        <fullName evidence="3">Peptidase S1 domain-containing protein</fullName>
    </recommendedName>
</protein>
<sequence>MAGRLRRALRAVADKIGKEEPVVSYTVRFEKDFGIFGLLHLPANCRDQRVVHYLRLFSRMTVKLTTTHTSEEREGAYKLMSLGDGVGMAPRRLATGFAWLPGKTSELKCPIQDCHHGPQPHSVYGYIRIITNKHVVYNEDEALATQGEFWDEEVLGKAYSASSRRISVQCVSLEFCQEDNDAAHLWCVTHDPWLCSDLELEMSELRHRYSQIPLDIWERAKSLCVTVSHPHGMRKMITIGRHMRVVETSSRSHAHYHSCATCPGSSGAPVLYTSPEIQGALPMWLPAVHSYYCPSEDINCAFK</sequence>
<evidence type="ECO:0000313" key="2">
    <source>
        <dbReference type="Proteomes" id="UP000271974"/>
    </source>
</evidence>
<accession>A0A3S0ZNH3</accession>
<keyword evidence="2" id="KW-1185">Reference proteome</keyword>
<dbReference type="OrthoDB" id="6125286at2759"/>